<dbReference type="PANTHER" id="PTHR30627:SF1">
    <property type="entry name" value="PEPTIDOGLYCAN D,D-TRANSPEPTIDASE FTSI"/>
    <property type="match status" value="1"/>
</dbReference>
<keyword evidence="3 4" id="KW-0472">Membrane</keyword>
<dbReference type="Gene3D" id="3.40.710.10">
    <property type="entry name" value="DD-peptidase/beta-lactamase superfamily"/>
    <property type="match status" value="1"/>
</dbReference>
<dbReference type="AlphaFoldDB" id="A0A4Q7LIK1"/>
<protein>
    <submittedName>
        <fullName evidence="7">Cell division protein FtsI (Penicillin-binding protein 3)</fullName>
    </submittedName>
</protein>
<proteinExistence type="inferred from homology"/>
<dbReference type="InterPro" id="IPR050515">
    <property type="entry name" value="Beta-lactam/transpept"/>
</dbReference>
<dbReference type="Pfam" id="PF00905">
    <property type="entry name" value="Transpeptidase"/>
    <property type="match status" value="1"/>
</dbReference>
<dbReference type="SUPFAM" id="SSF56601">
    <property type="entry name" value="beta-lactamase/transpeptidase-like"/>
    <property type="match status" value="1"/>
</dbReference>
<dbReference type="Gene3D" id="3.30.450.330">
    <property type="match status" value="1"/>
</dbReference>
<reference evidence="7 8" key="1">
    <citation type="journal article" date="2015" name="Stand. Genomic Sci.">
        <title>Genomic Encyclopedia of Bacterial and Archaeal Type Strains, Phase III: the genomes of soil and plant-associated and newly described type strains.</title>
        <authorList>
            <person name="Whitman W.B."/>
            <person name="Woyke T."/>
            <person name="Klenk H.P."/>
            <person name="Zhou Y."/>
            <person name="Lilburn T.G."/>
            <person name="Beck B.J."/>
            <person name="De Vos P."/>
            <person name="Vandamme P."/>
            <person name="Eisen J.A."/>
            <person name="Garrity G."/>
            <person name="Hugenholtz P."/>
            <person name="Kyrpides N.C."/>
        </authorList>
    </citation>
    <scope>NUCLEOTIDE SEQUENCE [LARGE SCALE GENOMIC DNA]</scope>
    <source>
        <strain evidence="7 8">CV2</strain>
    </source>
</reference>
<evidence type="ECO:0000259" key="6">
    <source>
        <dbReference type="Pfam" id="PF03717"/>
    </source>
</evidence>
<dbReference type="GO" id="GO:0005886">
    <property type="term" value="C:plasma membrane"/>
    <property type="evidence" value="ECO:0007669"/>
    <property type="project" value="TreeGrafter"/>
</dbReference>
<feature type="domain" description="Penicillin-binding protein transpeptidase" evidence="5">
    <location>
        <begin position="263"/>
        <end position="567"/>
    </location>
</feature>
<sequence>MTTDRRTRRRITAAVIVMVIIVSSFVVRLVDIQVVRAAELATEAEARRSIPQTLQGLRGDIVDRNGVALADAVYRYDLTVSPRFVGDYTVADPETRERTEHTVWEALTAIGEITDTDPLVLLERIEQALAENPESDHAYLVRGVPTDVFQRVRDLGVPWVYSERIAARTYPNGQVAGNLVGFLGTDGPQTGLELARNDCLGAVNGSSTFERGADGVRLPGSTVVHQEPVDGGTLALTIDADLQWFATQALAEQATALGADWATAMVVRADSGEIIAAADWPTVDPNNVNGTDPENLGSRIFTWPYEPGSTMKAVTIASLLDAGQTTPLEQIEVPSGYETINGWQIRDAWAHSGMRLTTAGILMNSSNIGTSILGERLSFADRERYLRAFGFGEPTPVGFLGEEAGTVRSSDTIDGHGAYMQLFGQSVSVTSAQVAQAYQILANGGERKPLTLVSGCDHGDGEVTHQPSTEGTRVVSESAAAQTVQMMESVVTDYYLGPQLTVPGYRVAAKTGTAEVPINGVYSRERIVSVAGMAPAEDPEFVVVVTFGRPDTIKTSAAAAPTFQQIMTQVLKTFRVAPSTQPPPRLPTTW</sequence>
<dbReference type="Proteomes" id="UP000293519">
    <property type="component" value="Unassembled WGS sequence"/>
</dbReference>
<feature type="transmembrane region" description="Helical" evidence="4">
    <location>
        <begin position="12"/>
        <end position="30"/>
    </location>
</feature>
<dbReference type="InterPro" id="IPR036138">
    <property type="entry name" value="PBP_dimer_sf"/>
</dbReference>
<accession>A0A4Q7LIK1</accession>
<feature type="domain" description="Penicillin-binding protein dimerisation" evidence="6">
    <location>
        <begin position="55"/>
        <end position="186"/>
    </location>
</feature>
<dbReference type="EMBL" id="SGWW01000005">
    <property type="protein sequence ID" value="RZS54336.1"/>
    <property type="molecule type" value="Genomic_DNA"/>
</dbReference>
<evidence type="ECO:0000259" key="5">
    <source>
        <dbReference type="Pfam" id="PF00905"/>
    </source>
</evidence>
<dbReference type="GO" id="GO:0071555">
    <property type="term" value="P:cell wall organization"/>
    <property type="evidence" value="ECO:0007669"/>
    <property type="project" value="TreeGrafter"/>
</dbReference>
<evidence type="ECO:0000256" key="4">
    <source>
        <dbReference type="SAM" id="Phobius"/>
    </source>
</evidence>
<dbReference type="Gene3D" id="3.90.1310.10">
    <property type="entry name" value="Penicillin-binding protein 2a (Domain 2)"/>
    <property type="match status" value="1"/>
</dbReference>
<organism evidence="7 8">
    <name type="scientific">Microcella putealis</name>
    <dbReference type="NCBI Taxonomy" id="337005"/>
    <lineage>
        <taxon>Bacteria</taxon>
        <taxon>Bacillati</taxon>
        <taxon>Actinomycetota</taxon>
        <taxon>Actinomycetes</taxon>
        <taxon>Micrococcales</taxon>
        <taxon>Microbacteriaceae</taxon>
        <taxon>Microcella</taxon>
    </lineage>
</organism>
<evidence type="ECO:0000313" key="7">
    <source>
        <dbReference type="EMBL" id="RZS54336.1"/>
    </source>
</evidence>
<dbReference type="Pfam" id="PF03717">
    <property type="entry name" value="PBP_dimer"/>
    <property type="match status" value="1"/>
</dbReference>
<dbReference type="GO" id="GO:0008658">
    <property type="term" value="F:penicillin binding"/>
    <property type="evidence" value="ECO:0007669"/>
    <property type="project" value="InterPro"/>
</dbReference>
<comment type="caution">
    <text evidence="7">The sequence shown here is derived from an EMBL/GenBank/DDBJ whole genome shotgun (WGS) entry which is preliminary data.</text>
</comment>
<keyword evidence="4" id="KW-1133">Transmembrane helix</keyword>
<keyword evidence="4" id="KW-0812">Transmembrane</keyword>
<keyword evidence="7" id="KW-0131">Cell cycle</keyword>
<keyword evidence="8" id="KW-1185">Reference proteome</keyword>
<dbReference type="GO" id="GO:0051301">
    <property type="term" value="P:cell division"/>
    <property type="evidence" value="ECO:0007669"/>
    <property type="project" value="UniProtKB-KW"/>
</dbReference>
<evidence type="ECO:0000256" key="2">
    <source>
        <dbReference type="ARBA" id="ARBA00007171"/>
    </source>
</evidence>
<name>A0A4Q7LIK1_9MICO</name>
<dbReference type="PANTHER" id="PTHR30627">
    <property type="entry name" value="PEPTIDOGLYCAN D,D-TRANSPEPTIDASE"/>
    <property type="match status" value="1"/>
</dbReference>
<keyword evidence="7" id="KW-0132">Cell division</keyword>
<dbReference type="OrthoDB" id="9789078at2"/>
<dbReference type="RefSeq" id="WP_130486116.1">
    <property type="nucleotide sequence ID" value="NZ_SGWW01000005.1"/>
</dbReference>
<dbReference type="InterPro" id="IPR012338">
    <property type="entry name" value="Beta-lactam/transpept-like"/>
</dbReference>
<evidence type="ECO:0000256" key="3">
    <source>
        <dbReference type="ARBA" id="ARBA00023136"/>
    </source>
</evidence>
<evidence type="ECO:0000256" key="1">
    <source>
        <dbReference type="ARBA" id="ARBA00004370"/>
    </source>
</evidence>
<evidence type="ECO:0000313" key="8">
    <source>
        <dbReference type="Proteomes" id="UP000293519"/>
    </source>
</evidence>
<comment type="subcellular location">
    <subcellularLocation>
        <location evidence="1">Membrane</location>
    </subcellularLocation>
</comment>
<dbReference type="InterPro" id="IPR001460">
    <property type="entry name" value="PCN-bd_Tpept"/>
</dbReference>
<dbReference type="SUPFAM" id="SSF56519">
    <property type="entry name" value="Penicillin binding protein dimerisation domain"/>
    <property type="match status" value="1"/>
</dbReference>
<comment type="similarity">
    <text evidence="2">Belongs to the transpeptidase family.</text>
</comment>
<gene>
    <name evidence="7" type="ORF">EV141_2333</name>
</gene>
<dbReference type="InterPro" id="IPR005311">
    <property type="entry name" value="PBP_dimer"/>
</dbReference>